<name>A0A5J4TX94_9EUKA</name>
<feature type="non-terminal residue" evidence="3">
    <location>
        <position position="1"/>
    </location>
</feature>
<evidence type="ECO:0000259" key="2">
    <source>
        <dbReference type="PROSITE" id="PS50030"/>
    </source>
</evidence>
<dbReference type="PROSITE" id="PS50030">
    <property type="entry name" value="UBA"/>
    <property type="match status" value="1"/>
</dbReference>
<feature type="domain" description="UBA" evidence="2">
    <location>
        <begin position="56"/>
        <end position="102"/>
    </location>
</feature>
<dbReference type="SUPFAM" id="SSF46934">
    <property type="entry name" value="UBA-like"/>
    <property type="match status" value="1"/>
</dbReference>
<protein>
    <recommendedName>
        <fullName evidence="2">UBA domain-containing protein</fullName>
    </recommendedName>
</protein>
<dbReference type="AlphaFoldDB" id="A0A5J4TX94"/>
<feature type="region of interest" description="Disordered" evidence="1">
    <location>
        <begin position="170"/>
        <end position="236"/>
    </location>
</feature>
<accession>A0A5J4TX94</accession>
<evidence type="ECO:0000313" key="3">
    <source>
        <dbReference type="EMBL" id="KAA6362251.1"/>
    </source>
</evidence>
<organism evidence="3 4">
    <name type="scientific">Streblomastix strix</name>
    <dbReference type="NCBI Taxonomy" id="222440"/>
    <lineage>
        <taxon>Eukaryota</taxon>
        <taxon>Metamonada</taxon>
        <taxon>Preaxostyla</taxon>
        <taxon>Oxymonadida</taxon>
        <taxon>Streblomastigidae</taxon>
        <taxon>Streblomastix</taxon>
    </lineage>
</organism>
<dbReference type="Proteomes" id="UP000324800">
    <property type="component" value="Unassembled WGS sequence"/>
</dbReference>
<evidence type="ECO:0000313" key="4">
    <source>
        <dbReference type="Proteomes" id="UP000324800"/>
    </source>
</evidence>
<gene>
    <name evidence="3" type="ORF">EZS28_042222</name>
</gene>
<dbReference type="Gene3D" id="1.10.8.10">
    <property type="entry name" value="DNA helicase RuvA subunit, C-terminal domain"/>
    <property type="match status" value="1"/>
</dbReference>
<comment type="caution">
    <text evidence="3">The sequence shown here is derived from an EMBL/GenBank/DDBJ whole genome shotgun (WGS) entry which is preliminary data.</text>
</comment>
<feature type="compositionally biased region" description="Basic and acidic residues" evidence="1">
    <location>
        <begin position="170"/>
        <end position="205"/>
    </location>
</feature>
<proteinExistence type="predicted"/>
<dbReference type="EMBL" id="SNRW01024462">
    <property type="protein sequence ID" value="KAA6362251.1"/>
    <property type="molecule type" value="Genomic_DNA"/>
</dbReference>
<reference evidence="3 4" key="1">
    <citation type="submission" date="2019-03" db="EMBL/GenBank/DDBJ databases">
        <title>Single cell metagenomics reveals metabolic interactions within the superorganism composed of flagellate Streblomastix strix and complex community of Bacteroidetes bacteria on its surface.</title>
        <authorList>
            <person name="Treitli S.C."/>
            <person name="Kolisko M."/>
            <person name="Husnik F."/>
            <person name="Keeling P."/>
            <person name="Hampl V."/>
        </authorList>
    </citation>
    <scope>NUCLEOTIDE SEQUENCE [LARGE SCALE GENOMIC DNA]</scope>
    <source>
        <strain evidence="3">ST1C</strain>
    </source>
</reference>
<evidence type="ECO:0000256" key="1">
    <source>
        <dbReference type="SAM" id="MobiDB-lite"/>
    </source>
</evidence>
<dbReference type="InterPro" id="IPR009060">
    <property type="entry name" value="UBA-like_sf"/>
</dbReference>
<dbReference type="InterPro" id="IPR015940">
    <property type="entry name" value="UBA"/>
</dbReference>
<sequence length="266" mass="30784">LSQITLKEAGIASVPLSEQYQVEEMLIHNMINQQNFIQVVESDKRKLIEQENAIRSQESNLLKYQLAISELTSMGFEKWQAEVAIQAGKGRIEVAVAYLVDGTPEQAVHSLPHCIYNHTSIDENGIVAENLHCEFFRFDNSGQSLLDNQNADIRDKDYIDDNNELKMIREKLDTKNKDKQKIQEKSKNKENQKQQENPNKEKGAIGDEEEDGTGWGQQQQEKDQQEEDIYNNEYNKFQQEGQVVHMQKDIHTHLHSEDNMKEKINI</sequence>